<evidence type="ECO:0000313" key="1">
    <source>
        <dbReference type="Proteomes" id="UP000095281"/>
    </source>
</evidence>
<proteinExistence type="predicted"/>
<dbReference type="WBParaSite" id="MhA1_Contig179.frz3.gene18">
    <property type="protein sequence ID" value="MhA1_Contig179.frz3.gene18"/>
    <property type="gene ID" value="MhA1_Contig179.frz3.gene18"/>
</dbReference>
<dbReference type="Proteomes" id="UP000095281">
    <property type="component" value="Unplaced"/>
</dbReference>
<reference evidence="2" key="1">
    <citation type="submission" date="2016-11" db="UniProtKB">
        <authorList>
            <consortium name="WormBaseParasite"/>
        </authorList>
    </citation>
    <scope>IDENTIFICATION</scope>
</reference>
<keyword evidence="1" id="KW-1185">Reference proteome</keyword>
<dbReference type="Gene3D" id="3.40.50.2000">
    <property type="entry name" value="Glycogen Phosphorylase B"/>
    <property type="match status" value="1"/>
</dbReference>
<accession>A0A1I8BAR9</accession>
<name>A0A1I8BAR9_MELHA</name>
<evidence type="ECO:0000313" key="2">
    <source>
        <dbReference type="WBParaSite" id="MhA1_Contig179.frz3.gene18"/>
    </source>
</evidence>
<dbReference type="AlphaFoldDB" id="A0A1I8BAR9"/>
<sequence length="133" mass="15501">MFERFEENETCRFDVRIDKNLLPENYDKDKIKAMYGGVPLICIPNGVDQFYNSSIVEYLGIGIYVKMLEIGDEDRNAKFELDFKEALDLIFNDQNYKYYNNVYELRGQILSGFHSGLEAKNIFLGMIKQVIGD</sequence>
<dbReference type="SUPFAM" id="SSF53756">
    <property type="entry name" value="UDP-Glycosyltransferase/glycogen phosphorylase"/>
    <property type="match status" value="1"/>
</dbReference>
<organism evidence="1 2">
    <name type="scientific">Meloidogyne hapla</name>
    <name type="common">Root-knot nematode worm</name>
    <dbReference type="NCBI Taxonomy" id="6305"/>
    <lineage>
        <taxon>Eukaryota</taxon>
        <taxon>Metazoa</taxon>
        <taxon>Ecdysozoa</taxon>
        <taxon>Nematoda</taxon>
        <taxon>Chromadorea</taxon>
        <taxon>Rhabditida</taxon>
        <taxon>Tylenchina</taxon>
        <taxon>Tylenchomorpha</taxon>
        <taxon>Tylenchoidea</taxon>
        <taxon>Meloidogynidae</taxon>
        <taxon>Meloidogyninae</taxon>
        <taxon>Meloidogyne</taxon>
    </lineage>
</organism>
<protein>
    <submittedName>
        <fullName evidence="2">Glucuronosyltransferase</fullName>
    </submittedName>
</protein>